<evidence type="ECO:0000256" key="1">
    <source>
        <dbReference type="SAM" id="MobiDB-lite"/>
    </source>
</evidence>
<feature type="region of interest" description="Disordered" evidence="1">
    <location>
        <begin position="284"/>
        <end position="767"/>
    </location>
</feature>
<name>R7Q801_CHOCR</name>
<feature type="compositionally biased region" description="Basic and acidic residues" evidence="1">
    <location>
        <begin position="655"/>
        <end position="670"/>
    </location>
</feature>
<dbReference type="Proteomes" id="UP000012073">
    <property type="component" value="Unassembled WGS sequence"/>
</dbReference>
<dbReference type="AlphaFoldDB" id="R7Q801"/>
<dbReference type="InterPro" id="IPR000467">
    <property type="entry name" value="G_patch_dom"/>
</dbReference>
<feature type="compositionally biased region" description="Basic and acidic residues" evidence="1">
    <location>
        <begin position="44"/>
        <end position="57"/>
    </location>
</feature>
<feature type="compositionally biased region" description="Basic and acidic residues" evidence="1">
    <location>
        <begin position="564"/>
        <end position="580"/>
    </location>
</feature>
<protein>
    <recommendedName>
        <fullName evidence="2">G-patch domain-containing protein</fullName>
    </recommendedName>
</protein>
<dbReference type="SMART" id="SM00443">
    <property type="entry name" value="G_patch"/>
    <property type="match status" value="1"/>
</dbReference>
<dbReference type="STRING" id="2769.R7Q801"/>
<proteinExistence type="predicted"/>
<feature type="compositionally biased region" description="Polar residues" evidence="1">
    <location>
        <begin position="384"/>
        <end position="395"/>
    </location>
</feature>
<feature type="compositionally biased region" description="Basic and acidic residues" evidence="1">
    <location>
        <begin position="408"/>
        <end position="433"/>
    </location>
</feature>
<dbReference type="GO" id="GO:0003676">
    <property type="term" value="F:nucleic acid binding"/>
    <property type="evidence" value="ECO:0007669"/>
    <property type="project" value="InterPro"/>
</dbReference>
<dbReference type="PANTHER" id="PTHR23106">
    <property type="entry name" value="ANGIOGENIC FACTOR WITH G PATCH AND FHA DOMAINS 1"/>
    <property type="match status" value="1"/>
</dbReference>
<evidence type="ECO:0000313" key="3">
    <source>
        <dbReference type="EMBL" id="CDF33600.1"/>
    </source>
</evidence>
<dbReference type="PROSITE" id="PS50174">
    <property type="entry name" value="G_PATCH"/>
    <property type="match status" value="1"/>
</dbReference>
<feature type="compositionally biased region" description="Basic and acidic residues" evidence="1">
    <location>
        <begin position="689"/>
        <end position="702"/>
    </location>
</feature>
<dbReference type="Pfam" id="PF01585">
    <property type="entry name" value="G-patch"/>
    <property type="match status" value="1"/>
</dbReference>
<feature type="compositionally biased region" description="Basic and acidic residues" evidence="1">
    <location>
        <begin position="443"/>
        <end position="459"/>
    </location>
</feature>
<dbReference type="GeneID" id="17321120"/>
<dbReference type="OMA" id="XITELQN"/>
<dbReference type="InterPro" id="IPR053027">
    <property type="entry name" value="AGGF1"/>
</dbReference>
<evidence type="ECO:0000313" key="4">
    <source>
        <dbReference type="Proteomes" id="UP000012073"/>
    </source>
</evidence>
<feature type="compositionally biased region" description="Basic and acidic residues" evidence="1">
    <location>
        <begin position="469"/>
        <end position="486"/>
    </location>
</feature>
<feature type="compositionally biased region" description="Basic and acidic residues" evidence="1">
    <location>
        <begin position="496"/>
        <end position="528"/>
    </location>
</feature>
<gene>
    <name evidence="3" type="ORF">CHC_T00002139001</name>
</gene>
<dbReference type="RefSeq" id="XP_005713403.1">
    <property type="nucleotide sequence ID" value="XM_005713346.1"/>
</dbReference>
<sequence length="767" mass="89068">MRKRKRRASPTKSKAFEKRPVSRPSASRVRLISFSDEVVPSRKAAHEAERDIIRSLEDSGSSSDEDIPRRNTRSFARKQRRIYEREKNKMLGPDANIDDLRRHSYIMQIWMAKEKEGVVRRKHVHNFNSLDPFEDEITVVFPPQSVRPAGDKDEIQKVHEIQPVRKRRRTEAPVEISDDEVQLVEKVHEEPSPRSRPPKQPAMVSKAFQPKPPKPDVPPQYLKVLTEKIKDLEWGDMGDNFTVLGKKQRWEMDRPSVMDRLAQKTPFVFEEYVETQKQKLKIKHLNNLQKQKQAAAERKAAVQTPKSQEGSGQNDKEKRQQVDATKVEVIDVKSEKKGESDKQRRERKALHKIQVAQKLRERGAQTSPTTRRLNALGSRGSARNEVSNPNTWNHVQKTKKSKSNGDLSRAELRRLRRQEEDYREKEDPRHPEYVPKASASAAQKRDRVDLNRESEERRLAQWLSQTRTTEAEREETKVQKNGEDKLHRHWSKRARRAEAREQTRRSFDSTKEREEQKRKWNKYLEHQRQQCNGRVTEEDQRGRSHSNWREKPSGSRASEPSPQARRESDRTRSRRDDLDKVYTQAYGNSERSPRPQERIPRRHAPQPREEPDRSAQDLQPSEPSAANGRPWHASRSGPGNGDRNERRLRRRRDNGRRTRGDSRRGDVGRDSHRHPAPADNTRGYASPDSQRRWDGEATEGRNRRGRAGIGRGSTAASGENQIERSNKGFALLEKMGWREGEGLGKDRSGRTEPLKPKRRGNRSGLGG</sequence>
<dbReference type="Gramene" id="CDF33600">
    <property type="protein sequence ID" value="CDF33600"/>
    <property type="gene ID" value="CHC_T00002139001"/>
</dbReference>
<dbReference type="EMBL" id="HG001651">
    <property type="protein sequence ID" value="CDF33600.1"/>
    <property type="molecule type" value="Genomic_DNA"/>
</dbReference>
<dbReference type="OrthoDB" id="4822at2759"/>
<dbReference type="PANTHER" id="PTHR23106:SF24">
    <property type="entry name" value="ANGIOGENIC FACTOR WITH G PATCH AND FHA DOMAINS 1"/>
    <property type="match status" value="1"/>
</dbReference>
<evidence type="ECO:0000259" key="2">
    <source>
        <dbReference type="PROSITE" id="PS50174"/>
    </source>
</evidence>
<feature type="domain" description="G-patch" evidence="2">
    <location>
        <begin position="724"/>
        <end position="767"/>
    </location>
</feature>
<feature type="compositionally biased region" description="Basic and acidic residues" evidence="1">
    <location>
        <begin position="535"/>
        <end position="553"/>
    </location>
</feature>
<accession>R7Q801</accession>
<organism evidence="3 4">
    <name type="scientific">Chondrus crispus</name>
    <name type="common">Carrageen Irish moss</name>
    <name type="synonym">Polymorpha crispa</name>
    <dbReference type="NCBI Taxonomy" id="2769"/>
    <lineage>
        <taxon>Eukaryota</taxon>
        <taxon>Rhodophyta</taxon>
        <taxon>Florideophyceae</taxon>
        <taxon>Rhodymeniophycidae</taxon>
        <taxon>Gigartinales</taxon>
        <taxon>Gigartinaceae</taxon>
        <taxon>Chondrus</taxon>
    </lineage>
</organism>
<feature type="compositionally biased region" description="Basic and acidic residues" evidence="1">
    <location>
        <begin position="314"/>
        <end position="344"/>
    </location>
</feature>
<feature type="region of interest" description="Disordered" evidence="1">
    <location>
        <begin position="187"/>
        <end position="218"/>
    </location>
</feature>
<feature type="region of interest" description="Disordered" evidence="1">
    <location>
        <begin position="1"/>
        <end position="27"/>
    </location>
</feature>
<reference evidence="4" key="1">
    <citation type="journal article" date="2013" name="Proc. Natl. Acad. Sci. U.S.A.">
        <title>Genome structure and metabolic features in the red seaweed Chondrus crispus shed light on evolution of the Archaeplastida.</title>
        <authorList>
            <person name="Collen J."/>
            <person name="Porcel B."/>
            <person name="Carre W."/>
            <person name="Ball S.G."/>
            <person name="Chaparro C."/>
            <person name="Tonon T."/>
            <person name="Barbeyron T."/>
            <person name="Michel G."/>
            <person name="Noel B."/>
            <person name="Valentin K."/>
            <person name="Elias M."/>
            <person name="Artiguenave F."/>
            <person name="Arun A."/>
            <person name="Aury J.M."/>
            <person name="Barbosa-Neto J.F."/>
            <person name="Bothwell J.H."/>
            <person name="Bouget F.Y."/>
            <person name="Brillet L."/>
            <person name="Cabello-Hurtado F."/>
            <person name="Capella-Gutierrez S."/>
            <person name="Charrier B."/>
            <person name="Cladiere L."/>
            <person name="Cock J.M."/>
            <person name="Coelho S.M."/>
            <person name="Colleoni C."/>
            <person name="Czjzek M."/>
            <person name="Da Silva C."/>
            <person name="Delage L."/>
            <person name="Denoeud F."/>
            <person name="Deschamps P."/>
            <person name="Dittami S.M."/>
            <person name="Gabaldon T."/>
            <person name="Gachon C.M."/>
            <person name="Groisillier A."/>
            <person name="Herve C."/>
            <person name="Jabbari K."/>
            <person name="Katinka M."/>
            <person name="Kloareg B."/>
            <person name="Kowalczyk N."/>
            <person name="Labadie K."/>
            <person name="Leblanc C."/>
            <person name="Lopez P.J."/>
            <person name="McLachlan D.H."/>
            <person name="Meslet-Cladiere L."/>
            <person name="Moustafa A."/>
            <person name="Nehr Z."/>
            <person name="Nyvall Collen P."/>
            <person name="Panaud O."/>
            <person name="Partensky F."/>
            <person name="Poulain J."/>
            <person name="Rensing S.A."/>
            <person name="Rousvoal S."/>
            <person name="Samson G."/>
            <person name="Symeonidi A."/>
            <person name="Weissenbach J."/>
            <person name="Zambounis A."/>
            <person name="Wincker P."/>
            <person name="Boyen C."/>
        </authorList>
    </citation>
    <scope>NUCLEOTIDE SEQUENCE [LARGE SCALE GENOMIC DNA]</scope>
    <source>
        <strain evidence="4">cv. Stackhouse</strain>
    </source>
</reference>
<keyword evidence="4" id="KW-1185">Reference proteome</keyword>
<feature type="region of interest" description="Disordered" evidence="1">
    <location>
        <begin position="40"/>
        <end position="73"/>
    </location>
</feature>
<feature type="compositionally biased region" description="Basic and acidic residues" evidence="1">
    <location>
        <begin position="606"/>
        <end position="615"/>
    </location>
</feature>
<dbReference type="KEGG" id="ccp:CHC_T00002139001"/>
<feature type="compositionally biased region" description="Polar residues" evidence="1">
    <location>
        <begin position="304"/>
        <end position="313"/>
    </location>
</feature>
<feature type="compositionally biased region" description="Basic and acidic residues" evidence="1">
    <location>
        <begin position="735"/>
        <end position="755"/>
    </location>
</feature>